<organism evidence="2 3">
    <name type="scientific">Microthyrium microscopicum</name>
    <dbReference type="NCBI Taxonomy" id="703497"/>
    <lineage>
        <taxon>Eukaryota</taxon>
        <taxon>Fungi</taxon>
        <taxon>Dikarya</taxon>
        <taxon>Ascomycota</taxon>
        <taxon>Pezizomycotina</taxon>
        <taxon>Dothideomycetes</taxon>
        <taxon>Dothideomycetes incertae sedis</taxon>
        <taxon>Microthyriales</taxon>
        <taxon>Microthyriaceae</taxon>
        <taxon>Microthyrium</taxon>
    </lineage>
</organism>
<name>A0A6A6UDC0_9PEZI</name>
<evidence type="ECO:0000256" key="1">
    <source>
        <dbReference type="SAM" id="MobiDB-lite"/>
    </source>
</evidence>
<feature type="region of interest" description="Disordered" evidence="1">
    <location>
        <begin position="1"/>
        <end position="36"/>
    </location>
</feature>
<proteinExistence type="predicted"/>
<gene>
    <name evidence="2" type="ORF">BT63DRAFT_424209</name>
</gene>
<dbReference type="EMBL" id="MU004234">
    <property type="protein sequence ID" value="KAF2670265.1"/>
    <property type="molecule type" value="Genomic_DNA"/>
</dbReference>
<evidence type="ECO:0000313" key="2">
    <source>
        <dbReference type="EMBL" id="KAF2670265.1"/>
    </source>
</evidence>
<dbReference type="Proteomes" id="UP000799302">
    <property type="component" value="Unassembled WGS sequence"/>
</dbReference>
<accession>A0A6A6UDC0</accession>
<dbReference type="OrthoDB" id="2960909at2759"/>
<protein>
    <submittedName>
        <fullName evidence="2">Uncharacterized protein</fullName>
    </submittedName>
</protein>
<feature type="compositionally biased region" description="Basic residues" evidence="1">
    <location>
        <begin position="21"/>
        <end position="33"/>
    </location>
</feature>
<sequence>MAVSRKRSSSSLDENEPPKPAVKKARAAPKSKKAAKDIGTCSYTKKDIGDRVKASLALEKYHIPRTHFKMDMDLKFFRNFFIDNDSLTKPLQPTPEDFDEITPVVMIEMGNKSAGEILGVSKVKGGNRMATTHLAAMCVVFRPKQGKCDIWTTV</sequence>
<reference evidence="2" key="1">
    <citation type="journal article" date="2020" name="Stud. Mycol.">
        <title>101 Dothideomycetes genomes: a test case for predicting lifestyles and emergence of pathogens.</title>
        <authorList>
            <person name="Haridas S."/>
            <person name="Albert R."/>
            <person name="Binder M."/>
            <person name="Bloem J."/>
            <person name="Labutti K."/>
            <person name="Salamov A."/>
            <person name="Andreopoulos B."/>
            <person name="Baker S."/>
            <person name="Barry K."/>
            <person name="Bills G."/>
            <person name="Bluhm B."/>
            <person name="Cannon C."/>
            <person name="Castanera R."/>
            <person name="Culley D."/>
            <person name="Daum C."/>
            <person name="Ezra D."/>
            <person name="Gonzalez J."/>
            <person name="Henrissat B."/>
            <person name="Kuo A."/>
            <person name="Liang C."/>
            <person name="Lipzen A."/>
            <person name="Lutzoni F."/>
            <person name="Magnuson J."/>
            <person name="Mondo S."/>
            <person name="Nolan M."/>
            <person name="Ohm R."/>
            <person name="Pangilinan J."/>
            <person name="Park H.-J."/>
            <person name="Ramirez L."/>
            <person name="Alfaro M."/>
            <person name="Sun H."/>
            <person name="Tritt A."/>
            <person name="Yoshinaga Y."/>
            <person name="Zwiers L.-H."/>
            <person name="Turgeon B."/>
            <person name="Goodwin S."/>
            <person name="Spatafora J."/>
            <person name="Crous P."/>
            <person name="Grigoriev I."/>
        </authorList>
    </citation>
    <scope>NUCLEOTIDE SEQUENCE</scope>
    <source>
        <strain evidence="2">CBS 115976</strain>
    </source>
</reference>
<dbReference type="AlphaFoldDB" id="A0A6A6UDC0"/>
<keyword evidence="3" id="KW-1185">Reference proteome</keyword>
<evidence type="ECO:0000313" key="3">
    <source>
        <dbReference type="Proteomes" id="UP000799302"/>
    </source>
</evidence>